<keyword evidence="4" id="KW-0539">Nucleus</keyword>
<dbReference type="VEuPathDB" id="VectorBase:ACHR000685"/>
<feature type="compositionally biased region" description="Basic residues" evidence="6">
    <location>
        <begin position="1"/>
        <end position="21"/>
    </location>
</feature>
<evidence type="ECO:0000256" key="4">
    <source>
        <dbReference type="ARBA" id="ARBA00023242"/>
    </source>
</evidence>
<feature type="region of interest" description="Disordered" evidence="6">
    <location>
        <begin position="1"/>
        <end position="60"/>
    </location>
</feature>
<protein>
    <submittedName>
        <fullName evidence="7">Uncharacterized protein</fullName>
    </submittedName>
</protein>
<feature type="repeat" description="WD" evidence="5">
    <location>
        <begin position="224"/>
        <end position="265"/>
    </location>
</feature>
<dbReference type="FunFam" id="2.130.10.10:FF:000509">
    <property type="entry name" value="U3 small nucleolar RNA-interacting protein"/>
    <property type="match status" value="1"/>
</dbReference>
<dbReference type="CDD" id="cd00200">
    <property type="entry name" value="WD40"/>
    <property type="match status" value="1"/>
</dbReference>
<dbReference type="Gene3D" id="2.130.10.10">
    <property type="entry name" value="YVTN repeat-like/Quinoprotein amine dehydrogenase"/>
    <property type="match status" value="1"/>
</dbReference>
<dbReference type="Proteomes" id="UP000075881">
    <property type="component" value="Unassembled WGS sequence"/>
</dbReference>
<dbReference type="InterPro" id="IPR039241">
    <property type="entry name" value="Rrp9-like"/>
</dbReference>
<comment type="subcellular location">
    <subcellularLocation>
        <location evidence="1">Nucleus</location>
    </subcellularLocation>
</comment>
<keyword evidence="2 5" id="KW-0853">WD repeat</keyword>
<keyword evidence="3" id="KW-0677">Repeat</keyword>
<feature type="repeat" description="WD" evidence="5">
    <location>
        <begin position="356"/>
        <end position="397"/>
    </location>
</feature>
<dbReference type="InterPro" id="IPR015943">
    <property type="entry name" value="WD40/YVTN_repeat-like_dom_sf"/>
</dbReference>
<dbReference type="SUPFAM" id="SSF50978">
    <property type="entry name" value="WD40 repeat-like"/>
    <property type="match status" value="1"/>
</dbReference>
<dbReference type="EnsemblMetazoa" id="ACHR000685-RA">
    <property type="protein sequence ID" value="ACHR000685-PA"/>
    <property type="gene ID" value="ACHR000685"/>
</dbReference>
<dbReference type="PANTHER" id="PTHR19865:SF0">
    <property type="entry name" value="U3 SMALL NUCLEOLAR RNA-INTERACTING PROTEIN 2"/>
    <property type="match status" value="1"/>
</dbReference>
<dbReference type="GO" id="GO:0032040">
    <property type="term" value="C:small-subunit processome"/>
    <property type="evidence" value="ECO:0007669"/>
    <property type="project" value="TreeGrafter"/>
</dbReference>
<evidence type="ECO:0000256" key="6">
    <source>
        <dbReference type="SAM" id="MobiDB-lite"/>
    </source>
</evidence>
<sequence length="452" mass="50672">MSLFKAGRKKNEKFDRKRSKGGPKGSDIPPAKASRQDYDEEIDSDEELEKEQQKQPEIDDEVAALETTQDKRIRLAKQYLRQVQEQEQERRYDDADESELASGMARTLKDSFLSATGKSHRTLGGKYTGFELEKAISFHWKKQRLSPTCCALSGDDGLLYVGCKSGWVVRWDVKSKQRTACFQVKSSVINSIAVSHDMKYLVVADGTEEIKVLDGTTLVQQNTLKGHSKAVTGVVFRRNSYQLFSCSADRTVKVWSLDEMVYIETLYGHQSQVSGIDALALERVVTSGGMDQTIRIWKVAEESQLVFNAITEDFSAVKFVSNELFVSGSVEGSFALWSSGKKKPLHRIKLAHGQQDEGHPNWISAVGVLANSDIVASGSCDGIVRVWKLVNKRHTIQPLLQIPVEGFVNAIEFTSDGRFLVVAVGQEHRLGRWWTLRKAKNQVLWIPLSIVT</sequence>
<evidence type="ECO:0000256" key="5">
    <source>
        <dbReference type="PROSITE-ProRule" id="PRU00221"/>
    </source>
</evidence>
<dbReference type="PRINTS" id="PR00320">
    <property type="entry name" value="GPROTEINBRPT"/>
</dbReference>
<evidence type="ECO:0000313" key="7">
    <source>
        <dbReference type="EnsemblMetazoa" id="ACHR000685-PA"/>
    </source>
</evidence>
<dbReference type="InterPro" id="IPR036322">
    <property type="entry name" value="WD40_repeat_dom_sf"/>
</dbReference>
<evidence type="ECO:0000313" key="8">
    <source>
        <dbReference type="Proteomes" id="UP000075881"/>
    </source>
</evidence>
<dbReference type="InterPro" id="IPR001680">
    <property type="entry name" value="WD40_rpt"/>
</dbReference>
<dbReference type="InterPro" id="IPR020472">
    <property type="entry name" value="WD40_PAC1"/>
</dbReference>
<keyword evidence="8" id="KW-1185">Reference proteome</keyword>
<dbReference type="STRING" id="43041.A0A182JQA1"/>
<dbReference type="GO" id="GO:0034511">
    <property type="term" value="F:U3 snoRNA binding"/>
    <property type="evidence" value="ECO:0007669"/>
    <property type="project" value="InterPro"/>
</dbReference>
<feature type="repeat" description="WD" evidence="5">
    <location>
        <begin position="266"/>
        <end position="307"/>
    </location>
</feature>
<proteinExistence type="predicted"/>
<dbReference type="PROSITE" id="PS50082">
    <property type="entry name" value="WD_REPEATS_2"/>
    <property type="match status" value="3"/>
</dbReference>
<reference evidence="7" key="2">
    <citation type="submission" date="2020-05" db="UniProtKB">
        <authorList>
            <consortium name="EnsemblMetazoa"/>
        </authorList>
    </citation>
    <scope>IDENTIFICATION</scope>
    <source>
        <strain evidence="7">ACHKN1017</strain>
    </source>
</reference>
<name>A0A182JQA1_9DIPT</name>
<organism evidence="7 8">
    <name type="scientific">Anopheles christyi</name>
    <dbReference type="NCBI Taxonomy" id="43041"/>
    <lineage>
        <taxon>Eukaryota</taxon>
        <taxon>Metazoa</taxon>
        <taxon>Ecdysozoa</taxon>
        <taxon>Arthropoda</taxon>
        <taxon>Hexapoda</taxon>
        <taxon>Insecta</taxon>
        <taxon>Pterygota</taxon>
        <taxon>Neoptera</taxon>
        <taxon>Endopterygota</taxon>
        <taxon>Diptera</taxon>
        <taxon>Nematocera</taxon>
        <taxon>Culicoidea</taxon>
        <taxon>Culicidae</taxon>
        <taxon>Anophelinae</taxon>
        <taxon>Anopheles</taxon>
    </lineage>
</organism>
<dbReference type="Pfam" id="PF00400">
    <property type="entry name" value="WD40"/>
    <property type="match status" value="3"/>
</dbReference>
<reference evidence="8" key="1">
    <citation type="submission" date="2013-03" db="EMBL/GenBank/DDBJ databases">
        <title>The Genome Sequence of Anopheles christyi ACHKN1017.</title>
        <authorList>
            <consortium name="The Broad Institute Genomics Platform"/>
            <person name="Neafsey D.E."/>
            <person name="Besansky N."/>
            <person name="Walker B."/>
            <person name="Young S.K."/>
            <person name="Zeng Q."/>
            <person name="Gargeya S."/>
            <person name="Fitzgerald M."/>
            <person name="Haas B."/>
            <person name="Abouelleil A."/>
            <person name="Allen A.W."/>
            <person name="Alvarado L."/>
            <person name="Arachchi H.M."/>
            <person name="Berlin A.M."/>
            <person name="Chapman S.B."/>
            <person name="Gainer-Dewar J."/>
            <person name="Goldberg J."/>
            <person name="Griggs A."/>
            <person name="Gujja S."/>
            <person name="Hansen M."/>
            <person name="Howarth C."/>
            <person name="Imamovic A."/>
            <person name="Ireland A."/>
            <person name="Larimer J."/>
            <person name="McCowan C."/>
            <person name="Murphy C."/>
            <person name="Pearson M."/>
            <person name="Poon T.W."/>
            <person name="Priest M."/>
            <person name="Roberts A."/>
            <person name="Saif S."/>
            <person name="Shea T."/>
            <person name="Sisk P."/>
            <person name="Sykes S."/>
            <person name="Wortman J."/>
            <person name="Nusbaum C."/>
            <person name="Birren B."/>
        </authorList>
    </citation>
    <scope>NUCLEOTIDE SEQUENCE [LARGE SCALE GENOMIC DNA]</scope>
    <source>
        <strain evidence="8">ACHKN1017</strain>
    </source>
</reference>
<evidence type="ECO:0000256" key="1">
    <source>
        <dbReference type="ARBA" id="ARBA00004123"/>
    </source>
</evidence>
<dbReference type="PANTHER" id="PTHR19865">
    <property type="entry name" value="U3 SMALL NUCLEOLAR RNA INTERACTING PROTEIN 2"/>
    <property type="match status" value="1"/>
</dbReference>
<evidence type="ECO:0000256" key="3">
    <source>
        <dbReference type="ARBA" id="ARBA00022737"/>
    </source>
</evidence>
<dbReference type="PROSITE" id="PS50294">
    <property type="entry name" value="WD_REPEATS_REGION"/>
    <property type="match status" value="3"/>
</dbReference>
<feature type="compositionally biased region" description="Acidic residues" evidence="6">
    <location>
        <begin position="38"/>
        <end position="49"/>
    </location>
</feature>
<dbReference type="AlphaFoldDB" id="A0A182JQA1"/>
<accession>A0A182JQA1</accession>
<evidence type="ECO:0000256" key="2">
    <source>
        <dbReference type="ARBA" id="ARBA00022574"/>
    </source>
</evidence>
<dbReference type="SMART" id="SM00320">
    <property type="entry name" value="WD40"/>
    <property type="match status" value="7"/>
</dbReference>